<dbReference type="Pfam" id="PF10282">
    <property type="entry name" value="Lactonase"/>
    <property type="match status" value="1"/>
</dbReference>
<dbReference type="PANTHER" id="PTHR47197">
    <property type="entry name" value="PROTEIN NIRF"/>
    <property type="match status" value="1"/>
</dbReference>
<keyword evidence="2" id="KW-1185">Reference proteome</keyword>
<protein>
    <submittedName>
        <fullName evidence="1">Beta-propeller fold lactonase family protein</fullName>
    </submittedName>
</protein>
<dbReference type="SUPFAM" id="SSF50974">
    <property type="entry name" value="Nitrous oxide reductase, N-terminal domain"/>
    <property type="match status" value="1"/>
</dbReference>
<comment type="caution">
    <text evidence="1">The sequence shown here is derived from an EMBL/GenBank/DDBJ whole genome shotgun (WGS) entry which is preliminary data.</text>
</comment>
<dbReference type="Proteomes" id="UP001150924">
    <property type="component" value="Unassembled WGS sequence"/>
</dbReference>
<dbReference type="RefSeq" id="WP_267767058.1">
    <property type="nucleotide sequence ID" value="NZ_JAPNKE010000002.1"/>
</dbReference>
<dbReference type="PANTHER" id="PTHR47197:SF3">
    <property type="entry name" value="DIHYDRO-HEME D1 DEHYDROGENASE"/>
    <property type="match status" value="1"/>
</dbReference>
<dbReference type="InterPro" id="IPR011045">
    <property type="entry name" value="N2O_reductase_N"/>
</dbReference>
<dbReference type="EMBL" id="JAPNKE010000002">
    <property type="protein sequence ID" value="MCY1005388.1"/>
    <property type="molecule type" value="Genomic_DNA"/>
</dbReference>
<dbReference type="InterPro" id="IPR011964">
    <property type="entry name" value="YVTN_b-propeller_repeat"/>
</dbReference>
<name>A0A9X3ETV9_9BACT</name>
<dbReference type="InterPro" id="IPR051200">
    <property type="entry name" value="Host-pathogen_enzymatic-act"/>
</dbReference>
<proteinExistence type="predicted"/>
<dbReference type="InterPro" id="IPR015943">
    <property type="entry name" value="WD40/YVTN_repeat-like_dom_sf"/>
</dbReference>
<sequence>MGDGVKVLDTTTGLIAQEISLTGVGEYAVDVLFNGDGSRAYVSARDSAAVVQIDTASYSVLEAFAVPAGMEGGKTALDPCTGAVHLVDWYESNLIRFDPVTEAMTSKPLGDSLWDLRVDPSGSTLYVTDRGLDVVHVLDVATLEVQATVSVGDDPWGIDITSDGALVVVACEDDRTVHFIDTAALTTTSLVLPAGAKPRDVDISADDARAYVPSGDLPGNDGVFEIDLATQSLTGLIDFGISANTNVVAVKPQPVACEP</sequence>
<evidence type="ECO:0000313" key="2">
    <source>
        <dbReference type="Proteomes" id="UP001150924"/>
    </source>
</evidence>
<dbReference type="Gene3D" id="2.130.10.10">
    <property type="entry name" value="YVTN repeat-like/Quinoprotein amine dehydrogenase"/>
    <property type="match status" value="1"/>
</dbReference>
<dbReference type="NCBIfam" id="TIGR02276">
    <property type="entry name" value="beta_rpt_yvtn"/>
    <property type="match status" value="1"/>
</dbReference>
<reference evidence="1" key="1">
    <citation type="submission" date="2022-11" db="EMBL/GenBank/DDBJ databases">
        <title>Minimal conservation of predation-associated metabolite biosynthetic gene clusters underscores biosynthetic potential of Myxococcota including descriptions for ten novel species: Archangium lansinium sp. nov., Myxococcus landrumus sp. nov., Nannocystis bai.</title>
        <authorList>
            <person name="Ahearne A."/>
            <person name="Stevens C."/>
            <person name="Phillips K."/>
        </authorList>
    </citation>
    <scope>NUCLEOTIDE SEQUENCE</scope>
    <source>
        <strain evidence="1">Na p29</strain>
    </source>
</reference>
<dbReference type="InterPro" id="IPR019405">
    <property type="entry name" value="Lactonase_7-beta_prop"/>
</dbReference>
<evidence type="ECO:0000313" key="1">
    <source>
        <dbReference type="EMBL" id="MCY1005388.1"/>
    </source>
</evidence>
<organism evidence="1 2">
    <name type="scientific">Nannocystis pusilla</name>
    <dbReference type="NCBI Taxonomy" id="889268"/>
    <lineage>
        <taxon>Bacteria</taxon>
        <taxon>Pseudomonadati</taxon>
        <taxon>Myxococcota</taxon>
        <taxon>Polyangia</taxon>
        <taxon>Nannocystales</taxon>
        <taxon>Nannocystaceae</taxon>
        <taxon>Nannocystis</taxon>
    </lineage>
</organism>
<gene>
    <name evidence="1" type="ORF">OV079_07340</name>
</gene>
<dbReference type="AlphaFoldDB" id="A0A9X3ETV9"/>
<accession>A0A9X3ETV9</accession>